<organism evidence="2">
    <name type="scientific">marine metagenome</name>
    <dbReference type="NCBI Taxonomy" id="408172"/>
    <lineage>
        <taxon>unclassified sequences</taxon>
        <taxon>metagenomes</taxon>
        <taxon>ecological metagenomes</taxon>
    </lineage>
</organism>
<dbReference type="InterPro" id="IPR050471">
    <property type="entry name" value="AB_hydrolase"/>
</dbReference>
<dbReference type="Gene3D" id="3.40.50.1820">
    <property type="entry name" value="alpha/beta hydrolase"/>
    <property type="match status" value="1"/>
</dbReference>
<protein>
    <recommendedName>
        <fullName evidence="1">AB hydrolase-1 domain-containing protein</fullName>
    </recommendedName>
</protein>
<dbReference type="InterPro" id="IPR000073">
    <property type="entry name" value="AB_hydrolase_1"/>
</dbReference>
<dbReference type="AlphaFoldDB" id="A0A382M3D9"/>
<dbReference type="Pfam" id="PF00561">
    <property type="entry name" value="Abhydrolase_1"/>
    <property type="match status" value="1"/>
</dbReference>
<sequence length="246" mass="26960">MTKVRANGIDIEVETSGDPRDPTILLIMGISFQLVHWPDGFVEQLAGRGFHVVRFDNRDVGLSTWFDDHPRPNPALLWLKSALSIRPKAAYRLCDMAEDAAGVLDSLGIDSAHIVGVSMGGMIAQRLAIEHPERVRSLCSIMSSTRPPSASVGLTMKLLKLGSDPETREERINNSMETFRLISGSGFEFDEEYMGQLAVTAVDRAWHPEGTDRQYAAFAADGDRRAALAGLDVPTTVVHGTDDRLV</sequence>
<feature type="non-terminal residue" evidence="2">
    <location>
        <position position="246"/>
    </location>
</feature>
<evidence type="ECO:0000259" key="1">
    <source>
        <dbReference type="Pfam" id="PF00561"/>
    </source>
</evidence>
<dbReference type="InterPro" id="IPR029058">
    <property type="entry name" value="AB_hydrolase_fold"/>
</dbReference>
<dbReference type="SUPFAM" id="SSF53474">
    <property type="entry name" value="alpha/beta-Hydrolases"/>
    <property type="match status" value="1"/>
</dbReference>
<dbReference type="PANTHER" id="PTHR43433">
    <property type="entry name" value="HYDROLASE, ALPHA/BETA FOLD FAMILY PROTEIN"/>
    <property type="match status" value="1"/>
</dbReference>
<dbReference type="PANTHER" id="PTHR43433:SF5">
    <property type="entry name" value="AB HYDROLASE-1 DOMAIN-CONTAINING PROTEIN"/>
    <property type="match status" value="1"/>
</dbReference>
<evidence type="ECO:0000313" key="2">
    <source>
        <dbReference type="EMBL" id="SVC41721.1"/>
    </source>
</evidence>
<gene>
    <name evidence="2" type="ORF">METZ01_LOCUS294575</name>
</gene>
<accession>A0A382M3D9</accession>
<name>A0A382M3D9_9ZZZZ</name>
<proteinExistence type="predicted"/>
<reference evidence="2" key="1">
    <citation type="submission" date="2018-05" db="EMBL/GenBank/DDBJ databases">
        <authorList>
            <person name="Lanie J.A."/>
            <person name="Ng W.-L."/>
            <person name="Kazmierczak K.M."/>
            <person name="Andrzejewski T.M."/>
            <person name="Davidsen T.M."/>
            <person name="Wayne K.J."/>
            <person name="Tettelin H."/>
            <person name="Glass J.I."/>
            <person name="Rusch D."/>
            <person name="Podicherti R."/>
            <person name="Tsui H.-C.T."/>
            <person name="Winkler M.E."/>
        </authorList>
    </citation>
    <scope>NUCLEOTIDE SEQUENCE</scope>
</reference>
<dbReference type="EMBL" id="UINC01090089">
    <property type="protein sequence ID" value="SVC41721.1"/>
    <property type="molecule type" value="Genomic_DNA"/>
</dbReference>
<feature type="domain" description="AB hydrolase-1" evidence="1">
    <location>
        <begin position="22"/>
        <end position="246"/>
    </location>
</feature>